<comment type="caution">
    <text evidence="1">The sequence shown here is derived from an EMBL/GenBank/DDBJ whole genome shotgun (WGS) entry which is preliminary data.</text>
</comment>
<protein>
    <submittedName>
        <fullName evidence="1">Biopolymer transporter Tol</fullName>
    </submittedName>
</protein>
<accession>A0A372IST2</accession>
<evidence type="ECO:0000313" key="2">
    <source>
        <dbReference type="Proteomes" id="UP000264702"/>
    </source>
</evidence>
<organism evidence="1 2">
    <name type="scientific">Paracidobacterium acidisoli</name>
    <dbReference type="NCBI Taxonomy" id="2303751"/>
    <lineage>
        <taxon>Bacteria</taxon>
        <taxon>Pseudomonadati</taxon>
        <taxon>Acidobacteriota</taxon>
        <taxon>Terriglobia</taxon>
        <taxon>Terriglobales</taxon>
        <taxon>Acidobacteriaceae</taxon>
        <taxon>Paracidobacterium</taxon>
    </lineage>
</organism>
<dbReference type="Proteomes" id="UP000264702">
    <property type="component" value="Unassembled WGS sequence"/>
</dbReference>
<gene>
    <name evidence="1" type="ORF">D0Y96_06670</name>
</gene>
<proteinExistence type="predicted"/>
<sequence length="214" mass="23425">MPPPAGFHRPTRTSDMPIGIFQGQSDVGGALVPGSSTYDPATKQYTIHSAGYNIWYSRDEFRFLWRKASGDISLAADASFPDPKGYGDRKVVLVIRQSLDDDAKEAMLGEHGTGMIHLAWRPDPGAFIKDMQYRFSGTISGIKAKRIGIEKRGDSIAIFVSLQGEPMHQFGPPIQLHFDGPFYVGIGFCSHLAATVDTGDFSDVLFRNAAGKVR</sequence>
<dbReference type="AlphaFoldDB" id="A0A372IST2"/>
<dbReference type="EMBL" id="QVQT01000002">
    <property type="protein sequence ID" value="RFU17992.1"/>
    <property type="molecule type" value="Genomic_DNA"/>
</dbReference>
<name>A0A372IST2_9BACT</name>
<keyword evidence="2" id="KW-1185">Reference proteome</keyword>
<evidence type="ECO:0000313" key="1">
    <source>
        <dbReference type="EMBL" id="RFU17992.1"/>
    </source>
</evidence>
<reference evidence="1 2" key="1">
    <citation type="submission" date="2018-08" db="EMBL/GenBank/DDBJ databases">
        <title>Acidipila sp. 4G-K13, an acidobacterium isolated from forest soil.</title>
        <authorList>
            <person name="Gao Z.-H."/>
            <person name="Qiu L.-H."/>
        </authorList>
    </citation>
    <scope>NUCLEOTIDE SEQUENCE [LARGE SCALE GENOMIC DNA]</scope>
    <source>
        <strain evidence="1 2">4G-K13</strain>
    </source>
</reference>
<dbReference type="OrthoDB" id="7559804at2"/>